<dbReference type="OrthoDB" id="5124141at2"/>
<evidence type="ECO:0000313" key="2">
    <source>
        <dbReference type="Proteomes" id="UP000294508"/>
    </source>
</evidence>
<evidence type="ECO:0008006" key="3">
    <source>
        <dbReference type="Google" id="ProtNLM"/>
    </source>
</evidence>
<sequence>MRPLLLLDFDGPLNPYRAREIPAGYERHEIVEGDKTWVVLLNQQHGVELNALADVFDLVWATSWEHGANRLLGPRLGLPELPVIVWPPRESIAGVRRGSWKTPYVAEWVGDRPFVWVDDELNRHDRFALAKAHRSHLLHWVEADRGLTAADFAAIRDWASRNSFADKAFRPHD</sequence>
<name>A0A4R2HSX0_9ACTN</name>
<dbReference type="EMBL" id="SLWN01000002">
    <property type="protein sequence ID" value="TCO34453.1"/>
    <property type="molecule type" value="Genomic_DNA"/>
</dbReference>
<dbReference type="RefSeq" id="WP_132208218.1">
    <property type="nucleotide sequence ID" value="NZ_SLWN01000002.1"/>
</dbReference>
<reference evidence="1 2" key="1">
    <citation type="journal article" date="2015" name="Stand. Genomic Sci.">
        <title>Genomic Encyclopedia of Bacterial and Archaeal Type Strains, Phase III: the genomes of soil and plant-associated and newly described type strains.</title>
        <authorList>
            <person name="Whitman W.B."/>
            <person name="Woyke T."/>
            <person name="Klenk H.P."/>
            <person name="Zhou Y."/>
            <person name="Lilburn T.G."/>
            <person name="Beck B.J."/>
            <person name="De Vos P."/>
            <person name="Vandamme P."/>
            <person name="Eisen J.A."/>
            <person name="Garrity G."/>
            <person name="Hugenholtz P."/>
            <person name="Kyrpides N.C."/>
        </authorList>
    </citation>
    <scope>NUCLEOTIDE SEQUENCE [LARGE SCALE GENOMIC DNA]</scope>
    <source>
        <strain evidence="1 2">VKM Ac-2572</strain>
    </source>
</reference>
<gene>
    <name evidence="1" type="ORF">EV652_102519</name>
</gene>
<comment type="caution">
    <text evidence="1">The sequence shown here is derived from an EMBL/GenBank/DDBJ whole genome shotgun (WGS) entry which is preliminary data.</text>
</comment>
<organism evidence="1 2">
    <name type="scientific">Kribbella steppae</name>
    <dbReference type="NCBI Taxonomy" id="2512223"/>
    <lineage>
        <taxon>Bacteria</taxon>
        <taxon>Bacillati</taxon>
        <taxon>Actinomycetota</taxon>
        <taxon>Actinomycetes</taxon>
        <taxon>Propionibacteriales</taxon>
        <taxon>Kribbellaceae</taxon>
        <taxon>Kribbella</taxon>
    </lineage>
</organism>
<dbReference type="AlphaFoldDB" id="A0A4R2HSX0"/>
<keyword evidence="2" id="KW-1185">Reference proteome</keyword>
<dbReference type="Pfam" id="PF18143">
    <property type="entry name" value="HAD_SAK_2"/>
    <property type="match status" value="1"/>
</dbReference>
<proteinExistence type="predicted"/>
<dbReference type="Proteomes" id="UP000294508">
    <property type="component" value="Unassembled WGS sequence"/>
</dbReference>
<evidence type="ECO:0000313" key="1">
    <source>
        <dbReference type="EMBL" id="TCO34453.1"/>
    </source>
</evidence>
<protein>
    <recommendedName>
        <fullName evidence="3">Secreted protein</fullName>
    </recommendedName>
</protein>
<accession>A0A4R2HSX0</accession>